<keyword evidence="5 7" id="KW-0378">Hydrolase</keyword>
<keyword evidence="6 7" id="KW-0443">Lipid metabolism</keyword>
<comment type="catalytic activity">
    <reaction evidence="8">
        <text>a 1,2-diacyl-sn-glycero-3-phosphocholine + H2O = a 1-acyl-sn-glycero-3-phosphocholine + a fatty acid + H(+)</text>
        <dbReference type="Rhea" id="RHEA:15801"/>
        <dbReference type="ChEBI" id="CHEBI:15377"/>
        <dbReference type="ChEBI" id="CHEBI:15378"/>
        <dbReference type="ChEBI" id="CHEBI:28868"/>
        <dbReference type="ChEBI" id="CHEBI:57643"/>
        <dbReference type="ChEBI" id="CHEBI:58168"/>
        <dbReference type="EC" id="3.1.1.4"/>
    </reaction>
</comment>
<dbReference type="PROSITE" id="PS50004">
    <property type="entry name" value="C2"/>
    <property type="match status" value="1"/>
</dbReference>
<evidence type="ECO:0000313" key="12">
    <source>
        <dbReference type="EMBL" id="NXJ65730.1"/>
    </source>
</evidence>
<keyword evidence="9" id="KW-0472">Membrane</keyword>
<dbReference type="InterPro" id="IPR002642">
    <property type="entry name" value="LysoPLipase_cat_dom"/>
</dbReference>
<feature type="non-terminal residue" evidence="12">
    <location>
        <position position="748"/>
    </location>
</feature>
<keyword evidence="9" id="KW-0812">Transmembrane</keyword>
<keyword evidence="8" id="KW-0106">Calcium</keyword>
<dbReference type="FunFam" id="3.40.1090.10:FF:000002">
    <property type="entry name" value="Phospholipase A2"/>
    <property type="match status" value="1"/>
</dbReference>
<dbReference type="GO" id="GO:0005829">
    <property type="term" value="C:cytosol"/>
    <property type="evidence" value="ECO:0007669"/>
    <property type="project" value="UniProtKB-SubCell"/>
</dbReference>
<comment type="caution">
    <text evidence="12">The sequence shown here is derived from an EMBL/GenBank/DDBJ whole genome shotgun (WGS) entry which is preliminary data.</text>
</comment>
<sequence>VTQSDCYVSLSLPTASVQQFRTKTVQNNKNPTWNETFHFTIQSQVKNILELKVCDEDNVTQDDHLLTVFFDVSKIQLGENIQLSFQLNPQVWIELKDRDKWMCSGEAQFPSHVSHVQAFLTRKFALTVDGSYEGTQTHTLSSCLCATSPARFHYIKYNQSALTVALPRRRRLSRVLNDSHSATMYYVFFFFSFVLHVVPGMLISPGLCFRPRNLDARLGFDLCTDEQNFLQNRRKVVAAALKDVLHLEEDLQDHEVPIVAVTTAGCGIRALTAMYGSILGLQKLRVLDCISYISGSSGTTWTMTKLYEDADWSRKDLGEIIIEARKQAAKCKMGAFCMRSLRNYYRELSQRTQAGHKTSFIDLWGLMIESMLNDGKCYHRLSDQRRAVNQGQNPLPIYLALNVKDKVATKDFREWVEFTPYEVGFLKYGAFIRAEDFGSEFFMGRLMKKLPESRICFMQGMWSSIFSKNLLDAWHAADNSEDFWHRWTQDKVTEIEEQPDLPEKPYEMATCMFTPTSGLSTALRDILTDRPAVSKYHNFLRGFQMHNEYIQQEHFTKWKDTLLDASPNDLRGNSEHLELVDAAFFFETSCPPLMRPERKVDVIIHLNYTGGSQTLPLQQACRYFSEQGIPFPTTGLKDDEKNLKECYMFDGADTPGAPLLLYFPLVNDTFQRYVAPGMARSAAEMELGKVDISSFCSPYSTREVSLKAEDFNKLLKLTNYNIMNNENMILQALRTAVARKKQATSQTV</sequence>
<reference evidence="12 13" key="1">
    <citation type="submission" date="2019-09" db="EMBL/GenBank/DDBJ databases">
        <title>Bird 10,000 Genomes (B10K) Project - Family phase.</title>
        <authorList>
            <person name="Zhang G."/>
        </authorList>
    </citation>
    <scope>NUCLEOTIDE SEQUENCE [LARGE SCALE GENOMIC DNA]</scope>
    <source>
        <strain evidence="12">B10K-DU-006-20</strain>
        <tissue evidence="12">Mixed tissue sample</tissue>
    </source>
</reference>
<feature type="domain" description="C2" evidence="10">
    <location>
        <begin position="1"/>
        <end position="85"/>
    </location>
</feature>
<comment type="domain">
    <text evidence="8">The N-terminal C2 domain associates with lipid membranes upon calcium binding.</text>
</comment>
<dbReference type="Pfam" id="PF00168">
    <property type="entry name" value="C2"/>
    <property type="match status" value="1"/>
</dbReference>
<evidence type="ECO:0000313" key="13">
    <source>
        <dbReference type="Proteomes" id="UP000545435"/>
    </source>
</evidence>
<evidence type="ECO:0000256" key="4">
    <source>
        <dbReference type="ARBA" id="ARBA00022490"/>
    </source>
</evidence>
<feature type="transmembrane region" description="Helical" evidence="9">
    <location>
        <begin position="183"/>
        <end position="203"/>
    </location>
</feature>
<dbReference type="PANTHER" id="PTHR10728">
    <property type="entry name" value="CYTOSOLIC PHOSPHOLIPASE A2"/>
    <property type="match status" value="1"/>
</dbReference>
<dbReference type="AlphaFoldDB" id="A0A7L0DA28"/>
<feature type="domain" description="PLA2c" evidence="11">
    <location>
        <begin position="207"/>
        <end position="748"/>
    </location>
</feature>
<evidence type="ECO:0000256" key="1">
    <source>
        <dbReference type="ARBA" id="ARBA00004170"/>
    </source>
</evidence>
<evidence type="ECO:0000256" key="2">
    <source>
        <dbReference type="ARBA" id="ARBA00004514"/>
    </source>
</evidence>
<evidence type="ECO:0000259" key="11">
    <source>
        <dbReference type="PROSITE" id="PS51210"/>
    </source>
</evidence>
<evidence type="ECO:0000256" key="3">
    <source>
        <dbReference type="ARBA" id="ARBA00013278"/>
    </source>
</evidence>
<dbReference type="GO" id="GO:0016020">
    <property type="term" value="C:membrane"/>
    <property type="evidence" value="ECO:0007669"/>
    <property type="project" value="UniProtKB-SubCell"/>
</dbReference>
<evidence type="ECO:0000256" key="8">
    <source>
        <dbReference type="RuleBase" id="RU362102"/>
    </source>
</evidence>
<dbReference type="CDD" id="cd07201">
    <property type="entry name" value="cPLA2_Grp-IVB-IVD-IVE-IVF"/>
    <property type="match status" value="1"/>
</dbReference>
<dbReference type="Proteomes" id="UP000545435">
    <property type="component" value="Unassembled WGS sequence"/>
</dbReference>
<accession>A0A7L0DA28</accession>
<keyword evidence="8" id="KW-0479">Metal-binding</keyword>
<evidence type="ECO:0000256" key="6">
    <source>
        <dbReference type="ARBA" id="ARBA00023098"/>
    </source>
</evidence>
<protein>
    <recommendedName>
        <fullName evidence="3 8">Phospholipase A2</fullName>
        <ecNumber evidence="3 8">3.1.1.4</ecNumber>
    </recommendedName>
</protein>
<dbReference type="InterPro" id="IPR016035">
    <property type="entry name" value="Acyl_Trfase/lysoPLipase"/>
</dbReference>
<gene>
    <name evidence="12" type="primary">Pla2g4e_4</name>
    <name evidence="12" type="ORF">ROSBEN_R13552</name>
</gene>
<evidence type="ECO:0000259" key="10">
    <source>
        <dbReference type="PROSITE" id="PS50004"/>
    </source>
</evidence>
<dbReference type="SUPFAM" id="SSF52151">
    <property type="entry name" value="FabD/lysophospholipase-like"/>
    <property type="match status" value="1"/>
</dbReference>
<dbReference type="GO" id="GO:0005509">
    <property type="term" value="F:calcium ion binding"/>
    <property type="evidence" value="ECO:0007669"/>
    <property type="project" value="TreeGrafter"/>
</dbReference>
<dbReference type="Gene3D" id="2.60.40.150">
    <property type="entry name" value="C2 domain"/>
    <property type="match status" value="1"/>
</dbReference>
<keyword evidence="7 8" id="KW-0442">Lipid degradation</keyword>
<dbReference type="Pfam" id="PF01735">
    <property type="entry name" value="PLA2_B"/>
    <property type="match status" value="1"/>
</dbReference>
<dbReference type="GO" id="GO:0005544">
    <property type="term" value="F:calcium-dependent phospholipid binding"/>
    <property type="evidence" value="ECO:0007669"/>
    <property type="project" value="TreeGrafter"/>
</dbReference>
<name>A0A7L0DA28_9CHAR</name>
<dbReference type="SUPFAM" id="SSF49562">
    <property type="entry name" value="C2 domain (Calcium/lipid-binding domain, CaLB)"/>
    <property type="match status" value="1"/>
</dbReference>
<dbReference type="EC" id="3.1.1.4" evidence="3 8"/>
<dbReference type="EMBL" id="VXAI01000124">
    <property type="protein sequence ID" value="NXJ65730.1"/>
    <property type="molecule type" value="Genomic_DNA"/>
</dbReference>
<evidence type="ECO:0000256" key="9">
    <source>
        <dbReference type="SAM" id="Phobius"/>
    </source>
</evidence>
<dbReference type="SMART" id="SM00022">
    <property type="entry name" value="PLAc"/>
    <property type="match status" value="1"/>
</dbReference>
<keyword evidence="9" id="KW-1133">Transmembrane helix</keyword>
<dbReference type="InterPro" id="IPR040723">
    <property type="entry name" value="cPLA2_C2"/>
</dbReference>
<dbReference type="Gene3D" id="3.40.1090.10">
    <property type="entry name" value="Cytosolic phospholipase A2 catalytic domain"/>
    <property type="match status" value="1"/>
</dbReference>
<dbReference type="InterPro" id="IPR035892">
    <property type="entry name" value="C2_domain_sf"/>
</dbReference>
<dbReference type="SMART" id="SM00239">
    <property type="entry name" value="C2"/>
    <property type="match status" value="1"/>
</dbReference>
<feature type="non-terminal residue" evidence="12">
    <location>
        <position position="1"/>
    </location>
</feature>
<proteinExistence type="predicted"/>
<comment type="subcellular location">
    <subcellularLocation>
        <location evidence="2">Cytoplasm</location>
        <location evidence="2">Cytosol</location>
    </subcellularLocation>
    <subcellularLocation>
        <location evidence="1">Membrane</location>
        <topology evidence="1">Peripheral membrane protein</topology>
    </subcellularLocation>
</comment>
<dbReference type="GO" id="GO:0047498">
    <property type="term" value="F:calcium-dependent phospholipase A2 activity"/>
    <property type="evidence" value="ECO:0007669"/>
    <property type="project" value="TreeGrafter"/>
</dbReference>
<keyword evidence="13" id="KW-1185">Reference proteome</keyword>
<dbReference type="GO" id="GO:0046475">
    <property type="term" value="P:glycerophospholipid catabolic process"/>
    <property type="evidence" value="ECO:0007669"/>
    <property type="project" value="TreeGrafter"/>
</dbReference>
<evidence type="ECO:0000256" key="7">
    <source>
        <dbReference type="PROSITE-ProRule" id="PRU00555"/>
    </source>
</evidence>
<dbReference type="InterPro" id="IPR000008">
    <property type="entry name" value="C2_dom"/>
</dbReference>
<dbReference type="PROSITE" id="PS51210">
    <property type="entry name" value="PLA2C"/>
    <property type="match status" value="1"/>
</dbReference>
<dbReference type="PANTHER" id="PTHR10728:SF65">
    <property type="entry name" value="PHOSPHOLIPASE A2"/>
    <property type="match status" value="1"/>
</dbReference>
<organism evidence="12 13">
    <name type="scientific">Rostratula benghalensis</name>
    <name type="common">greater painted-snipe</name>
    <dbReference type="NCBI Taxonomy" id="118793"/>
    <lineage>
        <taxon>Eukaryota</taxon>
        <taxon>Metazoa</taxon>
        <taxon>Chordata</taxon>
        <taxon>Craniata</taxon>
        <taxon>Vertebrata</taxon>
        <taxon>Euteleostomi</taxon>
        <taxon>Archelosauria</taxon>
        <taxon>Archosauria</taxon>
        <taxon>Dinosauria</taxon>
        <taxon>Saurischia</taxon>
        <taxon>Theropoda</taxon>
        <taxon>Coelurosauria</taxon>
        <taxon>Aves</taxon>
        <taxon>Neognathae</taxon>
        <taxon>Neoaves</taxon>
        <taxon>Charadriiformes</taxon>
        <taxon>Rostratulidae</taxon>
        <taxon>Rostratula</taxon>
    </lineage>
</organism>
<keyword evidence="4 8" id="KW-0963">Cytoplasm</keyword>
<dbReference type="Pfam" id="PF18695">
    <property type="entry name" value="cPLA2_C2"/>
    <property type="match status" value="1"/>
</dbReference>
<evidence type="ECO:0000256" key="5">
    <source>
        <dbReference type="ARBA" id="ARBA00022801"/>
    </source>
</evidence>